<dbReference type="Pfam" id="PF24299">
    <property type="entry name" value="DUF7483"/>
    <property type="match status" value="1"/>
</dbReference>
<gene>
    <name evidence="2" type="ORF">ACFSUB_04025</name>
</gene>
<sequence>MATDKLNLPEITDNMTADVPRDMNALAEAVDGSAQKDIAQGTTAPASPVADDLWLDTTSAPYVLKRYDGAAWVNVGELPPVDSVNGQTGAVTLDKEDVGLANVTNDQQATKTEFNAHISDDATKDSKGHVQIGDGISVSDGEISTSKSDIGIENVTNDEQATKTEFNNHVGSRGESVHGLATSEVSGFMSPSDKQKTDDLEIIEHVTGSYTGDGSDGRSIVIGFRPKLLYVVNTSIAWGWVAIDGAGEFFVHEASGGHTYGNNISLTSNGFEVSSANIDANNDGDVYYYYAIV</sequence>
<reference evidence="3" key="1">
    <citation type="journal article" date="2019" name="Int. J. Syst. Evol. Microbiol.">
        <title>The Global Catalogue of Microorganisms (GCM) 10K type strain sequencing project: providing services to taxonomists for standard genome sequencing and annotation.</title>
        <authorList>
            <consortium name="The Broad Institute Genomics Platform"/>
            <consortium name="The Broad Institute Genome Sequencing Center for Infectious Disease"/>
            <person name="Wu L."/>
            <person name="Ma J."/>
        </authorList>
    </citation>
    <scope>NUCLEOTIDE SEQUENCE [LARGE SCALE GENOMIC DNA]</scope>
    <source>
        <strain evidence="3">KCTC 33792</strain>
    </source>
</reference>
<accession>A0ABW5SY48</accession>
<name>A0ABW5SY48_9BACI</name>
<feature type="domain" description="DUF7483" evidence="1">
    <location>
        <begin position="208"/>
        <end position="292"/>
    </location>
</feature>
<protein>
    <recommendedName>
        <fullName evidence="1">DUF7483 domain-containing protein</fullName>
    </recommendedName>
</protein>
<evidence type="ECO:0000259" key="1">
    <source>
        <dbReference type="Pfam" id="PF24299"/>
    </source>
</evidence>
<proteinExistence type="predicted"/>
<dbReference type="InterPro" id="IPR055906">
    <property type="entry name" value="DUF7483"/>
</dbReference>
<dbReference type="Proteomes" id="UP001597520">
    <property type="component" value="Unassembled WGS sequence"/>
</dbReference>
<comment type="caution">
    <text evidence="2">The sequence shown here is derived from an EMBL/GenBank/DDBJ whole genome shotgun (WGS) entry which is preliminary data.</text>
</comment>
<evidence type="ECO:0000313" key="3">
    <source>
        <dbReference type="Proteomes" id="UP001597520"/>
    </source>
</evidence>
<dbReference type="RefSeq" id="WP_380711898.1">
    <property type="nucleotide sequence ID" value="NZ_JBHUML010000002.1"/>
</dbReference>
<keyword evidence="3" id="KW-1185">Reference proteome</keyword>
<organism evidence="2 3">
    <name type="scientific">Salibacterium lacus</name>
    <dbReference type="NCBI Taxonomy" id="1898109"/>
    <lineage>
        <taxon>Bacteria</taxon>
        <taxon>Bacillati</taxon>
        <taxon>Bacillota</taxon>
        <taxon>Bacilli</taxon>
        <taxon>Bacillales</taxon>
        <taxon>Bacillaceae</taxon>
    </lineage>
</organism>
<evidence type="ECO:0000313" key="2">
    <source>
        <dbReference type="EMBL" id="MFD2704621.1"/>
    </source>
</evidence>
<dbReference type="EMBL" id="JBHUML010000002">
    <property type="protein sequence ID" value="MFD2704621.1"/>
    <property type="molecule type" value="Genomic_DNA"/>
</dbReference>